<feature type="transmembrane region" description="Helical" evidence="7">
    <location>
        <begin position="385"/>
        <end position="407"/>
    </location>
</feature>
<dbReference type="InterPro" id="IPR050171">
    <property type="entry name" value="MFS_Transporters"/>
</dbReference>
<sequence length="425" mass="46708">MGFLQFHPNVKLRLILNFTNNLLTNMFTPFMAVYFAKSLGTTAAGAAAILAVVVSLVFAALGGYYADRFGRKRIMVYSEMLCTAAFCTMALANSPWLHSAILTFGMTLVMNAGAGFGRPAIDAMLIDVSAPETRKSIYRVNYWAKNLSLSIAGVVGAYLFSDYLFEIFIFVAAMSLITVLVMQLFISETMPDLRNANANKDASLSKRTSLWASYRLVVRDSTFMLYLLAGLLTVSIERNLSNYMSIRLEDQMQEAAWLPWLSGHVSGLEMLGFLRTENTLLVVVLSLFIGRLFRRSDGRMMLIAIALNVIGYTYIALGSQPSLLILFMFIATVGEVLYLPIMQALLANLVPDGSRSAYMAVNGMSYQVSTMIAGLNVILGGFFSAWGMSALILVTGLIAMFIMMSILPKLEGRRLPLQAAPGRSL</sequence>
<dbReference type="InterPro" id="IPR036259">
    <property type="entry name" value="MFS_trans_sf"/>
</dbReference>
<name>A0A841TGI1_9BACL</name>
<keyword evidence="3" id="KW-1003">Cell membrane</keyword>
<feature type="transmembrane region" description="Helical" evidence="7">
    <location>
        <begin position="98"/>
        <end position="121"/>
    </location>
</feature>
<evidence type="ECO:0000313" key="10">
    <source>
        <dbReference type="Proteomes" id="UP000574133"/>
    </source>
</evidence>
<dbReference type="AlphaFoldDB" id="A0A841TGI1"/>
<dbReference type="InterPro" id="IPR005829">
    <property type="entry name" value="Sugar_transporter_CS"/>
</dbReference>
<dbReference type="GO" id="GO:0005886">
    <property type="term" value="C:plasma membrane"/>
    <property type="evidence" value="ECO:0007669"/>
    <property type="project" value="UniProtKB-SubCell"/>
</dbReference>
<evidence type="ECO:0000256" key="5">
    <source>
        <dbReference type="ARBA" id="ARBA00022989"/>
    </source>
</evidence>
<gene>
    <name evidence="9" type="ORF">H4Q31_12125</name>
</gene>
<dbReference type="SUPFAM" id="SSF103473">
    <property type="entry name" value="MFS general substrate transporter"/>
    <property type="match status" value="1"/>
</dbReference>
<feature type="transmembrane region" description="Helical" evidence="7">
    <location>
        <begin position="12"/>
        <end position="36"/>
    </location>
</feature>
<evidence type="ECO:0000256" key="3">
    <source>
        <dbReference type="ARBA" id="ARBA00022475"/>
    </source>
</evidence>
<keyword evidence="6 7" id="KW-0472">Membrane</keyword>
<accession>A0A841TGI1</accession>
<evidence type="ECO:0000256" key="4">
    <source>
        <dbReference type="ARBA" id="ARBA00022692"/>
    </source>
</evidence>
<dbReference type="EMBL" id="JACJVN010000048">
    <property type="protein sequence ID" value="MBB6678057.1"/>
    <property type="molecule type" value="Genomic_DNA"/>
</dbReference>
<keyword evidence="5 7" id="KW-1133">Transmembrane helix</keyword>
<dbReference type="Pfam" id="PF07690">
    <property type="entry name" value="MFS_1"/>
    <property type="match status" value="2"/>
</dbReference>
<proteinExistence type="predicted"/>
<evidence type="ECO:0000256" key="2">
    <source>
        <dbReference type="ARBA" id="ARBA00022448"/>
    </source>
</evidence>
<dbReference type="PROSITE" id="PS50850">
    <property type="entry name" value="MFS"/>
    <property type="match status" value="1"/>
</dbReference>
<feature type="transmembrane region" description="Helical" evidence="7">
    <location>
        <begin position="167"/>
        <end position="186"/>
    </location>
</feature>
<evidence type="ECO:0000259" key="8">
    <source>
        <dbReference type="PROSITE" id="PS50850"/>
    </source>
</evidence>
<keyword evidence="4 7" id="KW-0812">Transmembrane</keyword>
<feature type="transmembrane region" description="Helical" evidence="7">
    <location>
        <begin position="358"/>
        <end position="379"/>
    </location>
</feature>
<dbReference type="GO" id="GO:0022857">
    <property type="term" value="F:transmembrane transporter activity"/>
    <property type="evidence" value="ECO:0007669"/>
    <property type="project" value="InterPro"/>
</dbReference>
<keyword evidence="2" id="KW-0813">Transport</keyword>
<feature type="transmembrane region" description="Helical" evidence="7">
    <location>
        <begin position="323"/>
        <end position="346"/>
    </location>
</feature>
<comment type="subcellular location">
    <subcellularLocation>
        <location evidence="1">Cell membrane</location>
        <topology evidence="1">Multi-pass membrane protein</topology>
    </subcellularLocation>
</comment>
<dbReference type="PROSITE" id="PS00216">
    <property type="entry name" value="SUGAR_TRANSPORT_1"/>
    <property type="match status" value="1"/>
</dbReference>
<feature type="transmembrane region" description="Helical" evidence="7">
    <location>
        <begin position="42"/>
        <end position="62"/>
    </location>
</feature>
<dbReference type="Proteomes" id="UP000574133">
    <property type="component" value="Unassembled WGS sequence"/>
</dbReference>
<dbReference type="RefSeq" id="WP_185179331.1">
    <property type="nucleotide sequence ID" value="NZ_CBCSEP010000029.1"/>
</dbReference>
<evidence type="ECO:0000256" key="7">
    <source>
        <dbReference type="SAM" id="Phobius"/>
    </source>
</evidence>
<organism evidence="9 10">
    <name type="scientific">Cohnella lubricantis</name>
    <dbReference type="NCBI Taxonomy" id="2163172"/>
    <lineage>
        <taxon>Bacteria</taxon>
        <taxon>Bacillati</taxon>
        <taxon>Bacillota</taxon>
        <taxon>Bacilli</taxon>
        <taxon>Bacillales</taxon>
        <taxon>Paenibacillaceae</taxon>
        <taxon>Cohnella</taxon>
    </lineage>
</organism>
<dbReference type="PANTHER" id="PTHR23517">
    <property type="entry name" value="RESISTANCE PROTEIN MDTM, PUTATIVE-RELATED-RELATED"/>
    <property type="match status" value="1"/>
</dbReference>
<feature type="transmembrane region" description="Helical" evidence="7">
    <location>
        <begin position="216"/>
        <end position="236"/>
    </location>
</feature>
<dbReference type="PANTHER" id="PTHR23517:SF3">
    <property type="entry name" value="INTEGRAL MEMBRANE TRANSPORT PROTEIN"/>
    <property type="match status" value="1"/>
</dbReference>
<feature type="transmembrane region" description="Helical" evidence="7">
    <location>
        <begin position="74"/>
        <end position="92"/>
    </location>
</feature>
<dbReference type="Gene3D" id="1.20.1250.20">
    <property type="entry name" value="MFS general substrate transporter like domains"/>
    <property type="match status" value="1"/>
</dbReference>
<evidence type="ECO:0000256" key="1">
    <source>
        <dbReference type="ARBA" id="ARBA00004651"/>
    </source>
</evidence>
<dbReference type="InterPro" id="IPR020846">
    <property type="entry name" value="MFS_dom"/>
</dbReference>
<reference evidence="9 10" key="1">
    <citation type="submission" date="2020-08" db="EMBL/GenBank/DDBJ databases">
        <title>Cohnella phylogeny.</title>
        <authorList>
            <person name="Dunlap C."/>
        </authorList>
    </citation>
    <scope>NUCLEOTIDE SEQUENCE [LARGE SCALE GENOMIC DNA]</scope>
    <source>
        <strain evidence="9 10">DSM 103658</strain>
    </source>
</reference>
<feature type="transmembrane region" description="Helical" evidence="7">
    <location>
        <begin position="142"/>
        <end position="161"/>
    </location>
</feature>
<comment type="caution">
    <text evidence="9">The sequence shown here is derived from an EMBL/GenBank/DDBJ whole genome shotgun (WGS) entry which is preliminary data.</text>
</comment>
<evidence type="ECO:0000313" key="9">
    <source>
        <dbReference type="EMBL" id="MBB6678057.1"/>
    </source>
</evidence>
<feature type="domain" description="Major facilitator superfamily (MFS) profile" evidence="8">
    <location>
        <begin position="1"/>
        <end position="413"/>
    </location>
</feature>
<dbReference type="InterPro" id="IPR011701">
    <property type="entry name" value="MFS"/>
</dbReference>
<feature type="transmembrane region" description="Helical" evidence="7">
    <location>
        <begin position="272"/>
        <end position="293"/>
    </location>
</feature>
<evidence type="ECO:0000256" key="6">
    <source>
        <dbReference type="ARBA" id="ARBA00023136"/>
    </source>
</evidence>
<feature type="transmembrane region" description="Helical" evidence="7">
    <location>
        <begin position="300"/>
        <end position="317"/>
    </location>
</feature>
<protein>
    <submittedName>
        <fullName evidence="9">MFS transporter</fullName>
    </submittedName>
</protein>
<keyword evidence="10" id="KW-1185">Reference proteome</keyword>